<evidence type="ECO:0000256" key="1">
    <source>
        <dbReference type="ARBA" id="ARBA00004141"/>
    </source>
</evidence>
<keyword evidence="3 5" id="KW-1133">Transmembrane helix</keyword>
<feature type="transmembrane region" description="Helical" evidence="5">
    <location>
        <begin position="405"/>
        <end position="424"/>
    </location>
</feature>
<proteinExistence type="evidence at transcript level"/>
<dbReference type="SUPFAM" id="SSF103473">
    <property type="entry name" value="MFS general substrate transporter"/>
    <property type="match status" value="1"/>
</dbReference>
<dbReference type="PANTHER" id="PTHR24064">
    <property type="entry name" value="SOLUTE CARRIER FAMILY 22 MEMBER"/>
    <property type="match status" value="1"/>
</dbReference>
<feature type="transmembrane region" description="Helical" evidence="5">
    <location>
        <begin position="229"/>
        <end position="250"/>
    </location>
</feature>
<protein>
    <submittedName>
        <fullName evidence="7">Putative organic cation/carnitine transporter</fullName>
    </submittedName>
</protein>
<evidence type="ECO:0000256" key="2">
    <source>
        <dbReference type="ARBA" id="ARBA00022692"/>
    </source>
</evidence>
<accession>A0A131XUZ1</accession>
<dbReference type="EMBL" id="GEFM01004682">
    <property type="protein sequence ID" value="JAP71114.1"/>
    <property type="molecule type" value="mRNA"/>
</dbReference>
<dbReference type="Pfam" id="PF00083">
    <property type="entry name" value="Sugar_tr"/>
    <property type="match status" value="1"/>
</dbReference>
<dbReference type="AlphaFoldDB" id="A0A131XUZ1"/>
<dbReference type="GO" id="GO:0022857">
    <property type="term" value="F:transmembrane transporter activity"/>
    <property type="evidence" value="ECO:0007669"/>
    <property type="project" value="InterPro"/>
</dbReference>
<evidence type="ECO:0000256" key="4">
    <source>
        <dbReference type="ARBA" id="ARBA00023136"/>
    </source>
</evidence>
<keyword evidence="2 5" id="KW-0812">Transmembrane</keyword>
<feature type="transmembrane region" description="Helical" evidence="5">
    <location>
        <begin position="177"/>
        <end position="200"/>
    </location>
</feature>
<feature type="transmembrane region" description="Helical" evidence="5">
    <location>
        <begin position="145"/>
        <end position="165"/>
    </location>
</feature>
<reference evidence="7" key="1">
    <citation type="submission" date="2016-02" db="EMBL/GenBank/DDBJ databases">
        <title>RNAseq analyses of the midgut from blood- or serum-fed Ixodes ricinus ticks.</title>
        <authorList>
            <person name="Perner J."/>
            <person name="Provaznik J."/>
            <person name="Schrenkova J."/>
            <person name="Urbanova V."/>
            <person name="Ribeiro J.M."/>
            <person name="Kopacek P."/>
        </authorList>
    </citation>
    <scope>NUCLEOTIDE SEQUENCE</scope>
    <source>
        <tissue evidence="7">Gut</tissue>
    </source>
</reference>
<feature type="transmembrane region" description="Helical" evidence="5">
    <location>
        <begin position="20"/>
        <end position="43"/>
    </location>
</feature>
<feature type="transmembrane region" description="Helical" evidence="5">
    <location>
        <begin position="256"/>
        <end position="274"/>
    </location>
</feature>
<feature type="transmembrane region" description="Helical" evidence="5">
    <location>
        <begin position="377"/>
        <end position="398"/>
    </location>
</feature>
<organism evidence="7">
    <name type="scientific">Ixodes ricinus</name>
    <name type="common">Common tick</name>
    <name type="synonym">Acarus ricinus</name>
    <dbReference type="NCBI Taxonomy" id="34613"/>
    <lineage>
        <taxon>Eukaryota</taxon>
        <taxon>Metazoa</taxon>
        <taxon>Ecdysozoa</taxon>
        <taxon>Arthropoda</taxon>
        <taxon>Chelicerata</taxon>
        <taxon>Arachnida</taxon>
        <taxon>Acari</taxon>
        <taxon>Parasitiformes</taxon>
        <taxon>Ixodida</taxon>
        <taxon>Ixodoidea</taxon>
        <taxon>Ixodidae</taxon>
        <taxon>Ixodinae</taxon>
        <taxon>Ixodes</taxon>
    </lineage>
</organism>
<keyword evidence="4 5" id="KW-0472">Membrane</keyword>
<feature type="transmembrane region" description="Helical" evidence="5">
    <location>
        <begin position="348"/>
        <end position="365"/>
    </location>
</feature>
<dbReference type="PROSITE" id="PS50850">
    <property type="entry name" value="MFS"/>
    <property type="match status" value="1"/>
</dbReference>
<feature type="transmembrane region" description="Helical" evidence="5">
    <location>
        <begin position="492"/>
        <end position="512"/>
    </location>
</feature>
<dbReference type="Gene3D" id="1.20.1250.20">
    <property type="entry name" value="MFS general substrate transporter like domains"/>
    <property type="match status" value="1"/>
</dbReference>
<dbReference type="InterPro" id="IPR020846">
    <property type="entry name" value="MFS_dom"/>
</dbReference>
<name>A0A131XUZ1_IXORI</name>
<dbReference type="GO" id="GO:0016020">
    <property type="term" value="C:membrane"/>
    <property type="evidence" value="ECO:0007669"/>
    <property type="project" value="UniProtKB-SubCell"/>
</dbReference>
<feature type="transmembrane region" description="Helical" evidence="5">
    <location>
        <begin position="430"/>
        <end position="452"/>
    </location>
</feature>
<dbReference type="InterPro" id="IPR005828">
    <property type="entry name" value="MFS_sugar_transport-like"/>
</dbReference>
<feature type="transmembrane region" description="Helical" evidence="5">
    <location>
        <begin position="464"/>
        <end position="486"/>
    </location>
</feature>
<comment type="subcellular location">
    <subcellularLocation>
        <location evidence="1">Membrane</location>
        <topology evidence="1">Multi-pass membrane protein</topology>
    </subcellularLocation>
</comment>
<dbReference type="InterPro" id="IPR036259">
    <property type="entry name" value="MFS_trans_sf"/>
</dbReference>
<evidence type="ECO:0000256" key="3">
    <source>
        <dbReference type="ARBA" id="ARBA00022989"/>
    </source>
</evidence>
<feature type="domain" description="Major facilitator superfamily (MFS) profile" evidence="6">
    <location>
        <begin position="97"/>
        <end position="517"/>
    </location>
</feature>
<evidence type="ECO:0000259" key="6">
    <source>
        <dbReference type="PROSITE" id="PS50850"/>
    </source>
</evidence>
<sequence length="573" mass="63313">MEFEDVLEEVGGYGKFQKYLMWLFLFPSTALFSFFTMNLIFLLSTPDHTCVIPELELLALNGSQAEMLRSVVVSRDECSVLLSPWMLNKSRLDLLPGGLLNVSGLLNPGLERQPCEKFVYDKTDFDETVPTQFDLVCSHGHLPSMLYSLCTVGSVLGTLLFGFMADRFGRKITFLTLAVVALITSSGATLAGNFIFFAALRVLTATLDPQLEQIPYIIMLELVGPDQRTLMMGVSCLSWTFGMCLLPLVAYLSRTWFVLSAITAGGTIPFILYWKFLTESPRWLLSQNRIAEASAVLRNIAAKNGVRPPADLDSKLERVQLQISAEQKSEESASVLDLVSKPKLRKNLLILSLLWISNSCSYGGLHINVENLSGNQFLNFFYLALVEIPANLAGWWCMDYFGRRWTCVFFHLLSAASCIAPVIAPEVGHVGVASSMLAKFATTAAFMLTYQLAAELMPTPLRSFSNGVLAALACAVSSVVPYIVYMSMYGKWIPFLFLGIIHVIAGTSASFLPETKGYPLCQTVEEANSFGKGQKYFSFNRRGELPAETTKCGKDGEAGENRTIELEPLAKEV</sequence>
<evidence type="ECO:0000256" key="5">
    <source>
        <dbReference type="SAM" id="Phobius"/>
    </source>
</evidence>
<evidence type="ECO:0000313" key="7">
    <source>
        <dbReference type="EMBL" id="JAP71114.1"/>
    </source>
</evidence>